<name>A0AAW8HJ53_9ENTR</name>
<reference evidence="6 7" key="1">
    <citation type="submission" date="2023-08" db="EMBL/GenBank/DDBJ databases">
        <authorList>
            <person name="Dale J."/>
        </authorList>
    </citation>
    <scope>NUCLEOTIDE SEQUENCE [LARGE SCALE GENOMIC DNA]</scope>
    <source>
        <strain evidence="6 7">2023EL-00788</strain>
    </source>
</reference>
<feature type="domain" description="DNA methylase N-4/N-6" evidence="5">
    <location>
        <begin position="174"/>
        <end position="232"/>
    </location>
</feature>
<sequence>MQKAVIGAATIYCGDSLEILRELTGEFDAVITDPPYSSGGMTRSDRQGKPSGKYVGNNNYHEFFGDNRDVRSWAFWMTQWMSQVNRLVKSGGYAMVFTDWRQLPTLTDVFQAGGFVWRGLIPWDKTLSTRAPHTGYFRHQCEYVVWGSNGPLPKSLHGGPWPGMVTRRVIPSQKLHMTGKPIELMESLVAPVPPGGHILDPFMGSASTGVAALRKGYKFTGIEMSQQYFDISCERLEKENADIRAGVLCD</sequence>
<dbReference type="InterPro" id="IPR029063">
    <property type="entry name" value="SAM-dependent_MTases_sf"/>
</dbReference>
<evidence type="ECO:0000256" key="4">
    <source>
        <dbReference type="RuleBase" id="RU362026"/>
    </source>
</evidence>
<protein>
    <recommendedName>
        <fullName evidence="4">Methyltransferase</fullName>
        <ecNumber evidence="4">2.1.1.-</ecNumber>
    </recommendedName>
</protein>
<dbReference type="GO" id="GO:0003677">
    <property type="term" value="F:DNA binding"/>
    <property type="evidence" value="ECO:0007669"/>
    <property type="project" value="InterPro"/>
</dbReference>
<proteinExistence type="inferred from homology"/>
<dbReference type="Gene3D" id="3.40.50.150">
    <property type="entry name" value="Vaccinia Virus protein VP39"/>
    <property type="match status" value="1"/>
</dbReference>
<dbReference type="Proteomes" id="UP001225042">
    <property type="component" value="Unassembled WGS sequence"/>
</dbReference>
<comment type="similarity">
    <text evidence="1 4">Belongs to the N(4)/N(6)-methyltransferase family.</text>
</comment>
<dbReference type="SUPFAM" id="SSF53335">
    <property type="entry name" value="S-adenosyl-L-methionine-dependent methyltransferases"/>
    <property type="match status" value="1"/>
</dbReference>
<evidence type="ECO:0000313" key="7">
    <source>
        <dbReference type="Proteomes" id="UP001225042"/>
    </source>
</evidence>
<keyword evidence="2 6" id="KW-0489">Methyltransferase</keyword>
<dbReference type="InterPro" id="IPR001091">
    <property type="entry name" value="RM_Methyltransferase"/>
</dbReference>
<organism evidence="6 7">
    <name type="scientific">Enterobacter soli</name>
    <dbReference type="NCBI Taxonomy" id="885040"/>
    <lineage>
        <taxon>Bacteria</taxon>
        <taxon>Pseudomonadati</taxon>
        <taxon>Pseudomonadota</taxon>
        <taxon>Gammaproteobacteria</taxon>
        <taxon>Enterobacterales</taxon>
        <taxon>Enterobacteriaceae</taxon>
        <taxon>Enterobacter</taxon>
    </lineage>
</organism>
<evidence type="ECO:0000256" key="3">
    <source>
        <dbReference type="ARBA" id="ARBA00022679"/>
    </source>
</evidence>
<dbReference type="AlphaFoldDB" id="A0AAW8HJ53"/>
<dbReference type="Pfam" id="PF01555">
    <property type="entry name" value="N6_N4_Mtase"/>
    <property type="match status" value="2"/>
</dbReference>
<comment type="caution">
    <text evidence="6">The sequence shown here is derived from an EMBL/GenBank/DDBJ whole genome shotgun (WGS) entry which is preliminary data.</text>
</comment>
<dbReference type="GO" id="GO:0008170">
    <property type="term" value="F:N-methyltransferase activity"/>
    <property type="evidence" value="ECO:0007669"/>
    <property type="project" value="InterPro"/>
</dbReference>
<dbReference type="EMBL" id="JAVDKS010000018">
    <property type="protein sequence ID" value="MDQ2259409.1"/>
    <property type="molecule type" value="Genomic_DNA"/>
</dbReference>
<dbReference type="RefSeq" id="WP_306684806.1">
    <property type="nucleotide sequence ID" value="NZ_JAVDKR010000019.1"/>
</dbReference>
<dbReference type="InterPro" id="IPR002941">
    <property type="entry name" value="DNA_methylase_N4/N6"/>
</dbReference>
<dbReference type="InterPro" id="IPR002052">
    <property type="entry name" value="DNA_methylase_N6_adenine_CS"/>
</dbReference>
<gene>
    <name evidence="6" type="ORF">RBJ67_25095</name>
</gene>
<keyword evidence="7" id="KW-1185">Reference proteome</keyword>
<evidence type="ECO:0000313" key="6">
    <source>
        <dbReference type="EMBL" id="MDQ2259409.1"/>
    </source>
</evidence>
<dbReference type="PROSITE" id="PS00092">
    <property type="entry name" value="N6_MTASE"/>
    <property type="match status" value="1"/>
</dbReference>
<keyword evidence="3" id="KW-0808">Transferase</keyword>
<dbReference type="GO" id="GO:0032259">
    <property type="term" value="P:methylation"/>
    <property type="evidence" value="ECO:0007669"/>
    <property type="project" value="UniProtKB-KW"/>
</dbReference>
<dbReference type="EC" id="2.1.1.-" evidence="4"/>
<accession>A0AAW8HJ53</accession>
<evidence type="ECO:0000256" key="2">
    <source>
        <dbReference type="ARBA" id="ARBA00022603"/>
    </source>
</evidence>
<feature type="domain" description="DNA methylase N-4/N-6" evidence="5">
    <location>
        <begin position="28"/>
        <end position="149"/>
    </location>
</feature>
<evidence type="ECO:0000256" key="1">
    <source>
        <dbReference type="ARBA" id="ARBA00006594"/>
    </source>
</evidence>
<dbReference type="PRINTS" id="PR00508">
    <property type="entry name" value="S21N4MTFRASE"/>
</dbReference>
<evidence type="ECO:0000259" key="5">
    <source>
        <dbReference type="Pfam" id="PF01555"/>
    </source>
</evidence>